<feature type="compositionally biased region" description="Low complexity" evidence="2">
    <location>
        <begin position="33"/>
        <end position="52"/>
    </location>
</feature>
<dbReference type="OrthoDB" id="430051at2759"/>
<dbReference type="AlphaFoldDB" id="A0A6J3MD09"/>
<dbReference type="GeneID" id="54365089"/>
<keyword evidence="1" id="KW-0175">Coiled coil</keyword>
<accession>A0A6J3MD09</accession>
<evidence type="ECO:0000313" key="3">
    <source>
        <dbReference type="Proteomes" id="UP000504637"/>
    </source>
</evidence>
<keyword evidence="3" id="KW-1185">Reference proteome</keyword>
<proteinExistence type="predicted"/>
<feature type="coiled-coil region" evidence="1">
    <location>
        <begin position="90"/>
        <end position="117"/>
    </location>
</feature>
<sequence>MPLNEPSTPPPENFSLAKLQESECSKSHQPLNPTTTPKTQIPTTPTTPSLPPLTTTILPLLTAIPESSLTKIRSLLATHDLRVQGIVMGREIARAAVKAREQRIVELEDELRQAKELRSL</sequence>
<organism evidence="4">
    <name type="scientific">Dissoconium aciculare CBS 342.82</name>
    <dbReference type="NCBI Taxonomy" id="1314786"/>
    <lineage>
        <taxon>Eukaryota</taxon>
        <taxon>Fungi</taxon>
        <taxon>Dikarya</taxon>
        <taxon>Ascomycota</taxon>
        <taxon>Pezizomycotina</taxon>
        <taxon>Dothideomycetes</taxon>
        <taxon>Dothideomycetidae</taxon>
        <taxon>Mycosphaerellales</taxon>
        <taxon>Dissoconiaceae</taxon>
        <taxon>Dissoconium</taxon>
    </lineage>
</organism>
<evidence type="ECO:0000313" key="4">
    <source>
        <dbReference type="RefSeq" id="XP_033462951.1"/>
    </source>
</evidence>
<reference evidence="4" key="2">
    <citation type="submission" date="2020-04" db="EMBL/GenBank/DDBJ databases">
        <authorList>
            <consortium name="NCBI Genome Project"/>
        </authorList>
    </citation>
    <scope>NUCLEOTIDE SEQUENCE</scope>
    <source>
        <strain evidence="4">CBS 342.82</strain>
    </source>
</reference>
<name>A0A6J3MD09_9PEZI</name>
<evidence type="ECO:0000256" key="2">
    <source>
        <dbReference type="SAM" id="MobiDB-lite"/>
    </source>
</evidence>
<evidence type="ECO:0000256" key="1">
    <source>
        <dbReference type="SAM" id="Coils"/>
    </source>
</evidence>
<dbReference type="RefSeq" id="XP_033462951.1">
    <property type="nucleotide sequence ID" value="XM_033607289.1"/>
</dbReference>
<gene>
    <name evidence="4" type="ORF">K489DRAFT_406722</name>
</gene>
<feature type="region of interest" description="Disordered" evidence="2">
    <location>
        <begin position="21"/>
        <end position="52"/>
    </location>
</feature>
<reference evidence="4" key="1">
    <citation type="submission" date="2020-01" db="EMBL/GenBank/DDBJ databases">
        <authorList>
            <consortium name="DOE Joint Genome Institute"/>
            <person name="Haridas S."/>
            <person name="Albert R."/>
            <person name="Binder M."/>
            <person name="Bloem J."/>
            <person name="Labutti K."/>
            <person name="Salamov A."/>
            <person name="Andreopoulos B."/>
            <person name="Baker S.E."/>
            <person name="Barry K."/>
            <person name="Bills G."/>
            <person name="Bluhm B.H."/>
            <person name="Cannon C."/>
            <person name="Castanera R."/>
            <person name="Culley D.E."/>
            <person name="Daum C."/>
            <person name="Ezra D."/>
            <person name="Gonzalez J.B."/>
            <person name="Henrissat B."/>
            <person name="Kuo A."/>
            <person name="Liang C."/>
            <person name="Lipzen A."/>
            <person name="Lutzoni F."/>
            <person name="Magnuson J."/>
            <person name="Mondo S."/>
            <person name="Nolan M."/>
            <person name="Ohm R."/>
            <person name="Pangilinan J."/>
            <person name="Park H.-J."/>
            <person name="Ramirez L."/>
            <person name="Alfaro M."/>
            <person name="Sun H."/>
            <person name="Tritt A."/>
            <person name="Yoshinaga Y."/>
            <person name="Zwiers L.-H."/>
            <person name="Turgeon B.G."/>
            <person name="Goodwin S.B."/>
            <person name="Spatafora J.W."/>
            <person name="Crous P.W."/>
            <person name="Grigoriev I.V."/>
        </authorList>
    </citation>
    <scope>NUCLEOTIDE SEQUENCE</scope>
    <source>
        <strain evidence="4">CBS 342.82</strain>
    </source>
</reference>
<reference evidence="4" key="3">
    <citation type="submission" date="2025-08" db="UniProtKB">
        <authorList>
            <consortium name="RefSeq"/>
        </authorList>
    </citation>
    <scope>IDENTIFICATION</scope>
    <source>
        <strain evidence="4">CBS 342.82</strain>
    </source>
</reference>
<dbReference type="Proteomes" id="UP000504637">
    <property type="component" value="Unplaced"/>
</dbReference>
<protein>
    <submittedName>
        <fullName evidence="4">Uncharacterized protein</fullName>
    </submittedName>
</protein>